<organism evidence="2 3">
    <name type="scientific">Amblyomma americanum</name>
    <name type="common">Lone star tick</name>
    <dbReference type="NCBI Taxonomy" id="6943"/>
    <lineage>
        <taxon>Eukaryota</taxon>
        <taxon>Metazoa</taxon>
        <taxon>Ecdysozoa</taxon>
        <taxon>Arthropoda</taxon>
        <taxon>Chelicerata</taxon>
        <taxon>Arachnida</taxon>
        <taxon>Acari</taxon>
        <taxon>Parasitiformes</taxon>
        <taxon>Ixodida</taxon>
        <taxon>Ixodoidea</taxon>
        <taxon>Ixodidae</taxon>
        <taxon>Amblyomminae</taxon>
        <taxon>Amblyomma</taxon>
    </lineage>
</organism>
<dbReference type="AlphaFoldDB" id="A0AAQ4D8X0"/>
<comment type="caution">
    <text evidence="2">The sequence shown here is derived from an EMBL/GenBank/DDBJ whole genome shotgun (WGS) entry which is preliminary data.</text>
</comment>
<evidence type="ECO:0000313" key="3">
    <source>
        <dbReference type="Proteomes" id="UP001321473"/>
    </source>
</evidence>
<protein>
    <submittedName>
        <fullName evidence="2">Uncharacterized protein</fullName>
    </submittedName>
</protein>
<evidence type="ECO:0000313" key="2">
    <source>
        <dbReference type="EMBL" id="KAK8758910.1"/>
    </source>
</evidence>
<dbReference type="EMBL" id="JARKHS020033609">
    <property type="protein sequence ID" value="KAK8758910.1"/>
    <property type="molecule type" value="Genomic_DNA"/>
</dbReference>
<proteinExistence type="predicted"/>
<feature type="region of interest" description="Disordered" evidence="1">
    <location>
        <begin position="53"/>
        <end position="78"/>
    </location>
</feature>
<dbReference type="Proteomes" id="UP001321473">
    <property type="component" value="Unassembled WGS sequence"/>
</dbReference>
<evidence type="ECO:0000256" key="1">
    <source>
        <dbReference type="SAM" id="MobiDB-lite"/>
    </source>
</evidence>
<gene>
    <name evidence="2" type="ORF">V5799_003461</name>
</gene>
<sequence>MGASPTPSGCRGVAKCFVCRHAVTSSGRVQQGTDSDNDPVVIYRRQAPRLRWPRRGRDKPHPAEVSPEPRLWAMSTGL</sequence>
<name>A0AAQ4D8X0_AMBAM</name>
<reference evidence="2 3" key="1">
    <citation type="journal article" date="2023" name="Arcadia Sci">
        <title>De novo assembly of a long-read Amblyomma americanum tick genome.</title>
        <authorList>
            <person name="Chou S."/>
            <person name="Poskanzer K.E."/>
            <person name="Rollins M."/>
            <person name="Thuy-Boun P.S."/>
        </authorList>
    </citation>
    <scope>NUCLEOTIDE SEQUENCE [LARGE SCALE GENOMIC DNA]</scope>
    <source>
        <strain evidence="2">F_SG_1</strain>
        <tissue evidence="2">Salivary glands</tissue>
    </source>
</reference>
<keyword evidence="3" id="KW-1185">Reference proteome</keyword>
<accession>A0AAQ4D8X0</accession>